<gene>
    <name evidence="10" type="primary">luxQ_2</name>
    <name evidence="10" type="ORF">BEI61_01836</name>
</gene>
<dbReference type="InterPro" id="IPR036890">
    <property type="entry name" value="HATPase_C_sf"/>
</dbReference>
<dbReference type="InterPro" id="IPR036097">
    <property type="entry name" value="HisK_dim/P_sf"/>
</dbReference>
<keyword evidence="7" id="KW-0902">Two-component regulatory system</keyword>
<dbReference type="FunFam" id="3.30.565.10:FF:000010">
    <property type="entry name" value="Sensor histidine kinase RcsC"/>
    <property type="match status" value="1"/>
</dbReference>
<dbReference type="PANTHER" id="PTHR43047">
    <property type="entry name" value="TWO-COMPONENT HISTIDINE PROTEIN KINASE"/>
    <property type="match status" value="1"/>
</dbReference>
<accession>A0A1E3ABU5</accession>
<dbReference type="Pfam" id="PF02518">
    <property type="entry name" value="HATPase_c"/>
    <property type="match status" value="1"/>
</dbReference>
<dbReference type="EMBL" id="MCGH01000002">
    <property type="protein sequence ID" value="ODM05947.1"/>
    <property type="molecule type" value="Genomic_DNA"/>
</dbReference>
<evidence type="ECO:0000256" key="3">
    <source>
        <dbReference type="ARBA" id="ARBA00012438"/>
    </source>
</evidence>
<dbReference type="GO" id="GO:0005886">
    <property type="term" value="C:plasma membrane"/>
    <property type="evidence" value="ECO:0007669"/>
    <property type="project" value="TreeGrafter"/>
</dbReference>
<dbReference type="CDD" id="cd00082">
    <property type="entry name" value="HisKA"/>
    <property type="match status" value="1"/>
</dbReference>
<comment type="catalytic activity">
    <reaction evidence="1">
        <text>ATP + protein L-histidine = ADP + protein N-phospho-L-histidine.</text>
        <dbReference type="EC" id="2.7.13.3"/>
    </reaction>
</comment>
<dbReference type="Gene3D" id="3.30.565.10">
    <property type="entry name" value="Histidine kinase-like ATPase, C-terminal domain"/>
    <property type="match status" value="1"/>
</dbReference>
<evidence type="ECO:0000256" key="5">
    <source>
        <dbReference type="ARBA" id="ARBA00022679"/>
    </source>
</evidence>
<keyword evidence="6 10" id="KW-0418">Kinase</keyword>
<evidence type="ECO:0000313" key="11">
    <source>
        <dbReference type="Proteomes" id="UP000094067"/>
    </source>
</evidence>
<protein>
    <recommendedName>
        <fullName evidence="8">Circadian input-output histidine kinase CikA</fullName>
        <ecNumber evidence="3">2.7.13.3</ecNumber>
    </recommendedName>
</protein>
<dbReference type="GO" id="GO:0009927">
    <property type="term" value="F:histidine phosphotransfer kinase activity"/>
    <property type="evidence" value="ECO:0007669"/>
    <property type="project" value="TreeGrafter"/>
</dbReference>
<organism evidence="10 11">
    <name type="scientific">Eisenbergiella tayi</name>
    <dbReference type="NCBI Taxonomy" id="1432052"/>
    <lineage>
        <taxon>Bacteria</taxon>
        <taxon>Bacillati</taxon>
        <taxon>Bacillota</taxon>
        <taxon>Clostridia</taxon>
        <taxon>Lachnospirales</taxon>
        <taxon>Lachnospiraceae</taxon>
        <taxon>Eisenbergiella</taxon>
    </lineage>
</organism>
<dbReference type="InterPro" id="IPR003594">
    <property type="entry name" value="HATPase_dom"/>
</dbReference>
<comment type="similarity">
    <text evidence="2">In the N-terminal section; belongs to the phytochrome family.</text>
</comment>
<evidence type="ECO:0000256" key="7">
    <source>
        <dbReference type="ARBA" id="ARBA00023012"/>
    </source>
</evidence>
<evidence type="ECO:0000256" key="2">
    <source>
        <dbReference type="ARBA" id="ARBA00006402"/>
    </source>
</evidence>
<dbReference type="PRINTS" id="PR00344">
    <property type="entry name" value="BCTRLSENSOR"/>
</dbReference>
<dbReference type="Proteomes" id="UP000094067">
    <property type="component" value="Unassembled WGS sequence"/>
</dbReference>
<keyword evidence="5 10" id="KW-0808">Transferase</keyword>
<feature type="domain" description="Histidine kinase" evidence="9">
    <location>
        <begin position="296"/>
        <end position="516"/>
    </location>
</feature>
<evidence type="ECO:0000313" key="10">
    <source>
        <dbReference type="EMBL" id="ODM05947.1"/>
    </source>
</evidence>
<dbReference type="Gene3D" id="1.10.287.130">
    <property type="match status" value="1"/>
</dbReference>
<dbReference type="CDD" id="cd16922">
    <property type="entry name" value="HATPase_EvgS-ArcB-TorS-like"/>
    <property type="match status" value="1"/>
</dbReference>
<name>A0A1E3ABU5_9FIRM</name>
<reference evidence="10 11" key="1">
    <citation type="submission" date="2016-07" db="EMBL/GenBank/DDBJ databases">
        <title>Characterization of isolates of Eisenbergiella tayi derived from blood cultures, using whole genome sequencing.</title>
        <authorList>
            <person name="Burdz T."/>
            <person name="Wiebe D."/>
            <person name="Huynh C."/>
            <person name="Bernard K."/>
        </authorList>
    </citation>
    <scope>NUCLEOTIDE SEQUENCE [LARGE SCALE GENOMIC DNA]</scope>
    <source>
        <strain evidence="10 11">NML 110608</strain>
    </source>
</reference>
<evidence type="ECO:0000256" key="1">
    <source>
        <dbReference type="ARBA" id="ARBA00000085"/>
    </source>
</evidence>
<proteinExistence type="inferred from homology"/>
<dbReference type="SUPFAM" id="SSF47384">
    <property type="entry name" value="Homodimeric domain of signal transducing histidine kinase"/>
    <property type="match status" value="1"/>
</dbReference>
<evidence type="ECO:0000256" key="8">
    <source>
        <dbReference type="ARBA" id="ARBA00074306"/>
    </source>
</evidence>
<sequence length="607" mass="69338">MLCKRRPNQKMMNSILLFAAGMIMLFLGKGSWDIRQAFLLQQQTQEKRELCRQLCEDLSDSVDFLSESAGRFVISGDKEYLEAYWNEVRQGQRRNRIIESLQALELPGEEARLLETAKKNSDLLIYMETRSMKLAADAYGFPASELPEEVSGYVLNVVEKQMSPGEKKLEAASILFGDNYRAEKEVITQYTDQFMERLSERMDKELGQVEDGVLQTTVRQWALQAAAFLLAGLILFLYYRFCISPVLQYQLCLKEKREKELRPAGTWEVYRLGNEIEAMYCSMQGALKTKDVFLGGVSHEIRTPLQTILGYQSLLEQTVQGKEQREYLDAMKDASFRLLQLVNHLLDASRLAAGQSQIQEEAFEVTDFIRELRNSFSRQAEEKGLYFYVGRGTDVPDVLQGDLVKIRQIAGNLITNGLKFTEKGRVTVNLGWEERAGEQFLLIKVRDSGIGIREEDKKRIFDVFEQADSSVSRRFGGSGLGLAVCRQLVGVLKGTLEVVSEPGKGSCFTAAIPVKAAEAAGGKQEAAEEEEDWSDFFRSWRELLERGDFGAEQYFRENKAVCQRIWGRERTEQIEREMDCYHFKTVAEWLEQWEKEGECHVSGTVCR</sequence>
<evidence type="ECO:0000259" key="9">
    <source>
        <dbReference type="PROSITE" id="PS50109"/>
    </source>
</evidence>
<dbReference type="SUPFAM" id="SSF55874">
    <property type="entry name" value="ATPase domain of HSP90 chaperone/DNA topoisomerase II/histidine kinase"/>
    <property type="match status" value="1"/>
</dbReference>
<dbReference type="GO" id="GO:0000155">
    <property type="term" value="F:phosphorelay sensor kinase activity"/>
    <property type="evidence" value="ECO:0007669"/>
    <property type="project" value="InterPro"/>
</dbReference>
<keyword evidence="4" id="KW-0597">Phosphoprotein</keyword>
<comment type="caution">
    <text evidence="10">The sequence shown here is derived from an EMBL/GenBank/DDBJ whole genome shotgun (WGS) entry which is preliminary data.</text>
</comment>
<evidence type="ECO:0000256" key="6">
    <source>
        <dbReference type="ARBA" id="ARBA00022777"/>
    </source>
</evidence>
<dbReference type="InterPro" id="IPR004358">
    <property type="entry name" value="Sig_transdc_His_kin-like_C"/>
</dbReference>
<dbReference type="PROSITE" id="PS50109">
    <property type="entry name" value="HIS_KIN"/>
    <property type="match status" value="1"/>
</dbReference>
<dbReference type="PANTHER" id="PTHR43047:SF72">
    <property type="entry name" value="OSMOSENSING HISTIDINE PROTEIN KINASE SLN1"/>
    <property type="match status" value="1"/>
</dbReference>
<dbReference type="EC" id="2.7.13.3" evidence="3"/>
<dbReference type="SMART" id="SM00387">
    <property type="entry name" value="HATPase_c"/>
    <property type="match status" value="1"/>
</dbReference>
<dbReference type="Pfam" id="PF00512">
    <property type="entry name" value="HisKA"/>
    <property type="match status" value="1"/>
</dbReference>
<dbReference type="InterPro" id="IPR005467">
    <property type="entry name" value="His_kinase_dom"/>
</dbReference>
<dbReference type="SMART" id="SM00388">
    <property type="entry name" value="HisKA"/>
    <property type="match status" value="1"/>
</dbReference>
<dbReference type="InterPro" id="IPR003661">
    <property type="entry name" value="HisK_dim/P_dom"/>
</dbReference>
<dbReference type="AlphaFoldDB" id="A0A1E3ABU5"/>
<evidence type="ECO:0000256" key="4">
    <source>
        <dbReference type="ARBA" id="ARBA00022553"/>
    </source>
</evidence>